<feature type="domain" description="DUF4097" evidence="1">
    <location>
        <begin position="96"/>
        <end position="319"/>
    </location>
</feature>
<dbReference type="InterPro" id="IPR025164">
    <property type="entry name" value="Toastrack_DUF4097"/>
</dbReference>
<dbReference type="Proteomes" id="UP001597079">
    <property type="component" value="Unassembled WGS sequence"/>
</dbReference>
<evidence type="ECO:0000313" key="4">
    <source>
        <dbReference type="Proteomes" id="UP001597079"/>
    </source>
</evidence>
<dbReference type="InterPro" id="IPR053959">
    <property type="entry name" value="YvlB/LiaX_N"/>
</dbReference>
<dbReference type="EMBL" id="JBHUCX010000099">
    <property type="protein sequence ID" value="MFD1677712.1"/>
    <property type="molecule type" value="Genomic_DNA"/>
</dbReference>
<evidence type="ECO:0000259" key="1">
    <source>
        <dbReference type="Pfam" id="PF13349"/>
    </source>
</evidence>
<keyword evidence="4" id="KW-1185">Reference proteome</keyword>
<proteinExistence type="predicted"/>
<feature type="domain" description="YvlB/LiaX N-terminal" evidence="2">
    <location>
        <begin position="3"/>
        <end position="31"/>
    </location>
</feature>
<protein>
    <submittedName>
        <fullName evidence="3">DUF4097 family beta strand repeat-containing protein</fullName>
    </submittedName>
</protein>
<reference evidence="4" key="1">
    <citation type="journal article" date="2019" name="Int. J. Syst. Evol. Microbiol.">
        <title>The Global Catalogue of Microorganisms (GCM) 10K type strain sequencing project: providing services to taxonomists for standard genome sequencing and annotation.</title>
        <authorList>
            <consortium name="The Broad Institute Genomics Platform"/>
            <consortium name="The Broad Institute Genome Sequencing Center for Infectious Disease"/>
            <person name="Wu L."/>
            <person name="Ma J."/>
        </authorList>
    </citation>
    <scope>NUCLEOTIDE SEQUENCE [LARGE SCALE GENOMIC DNA]</scope>
    <source>
        <strain evidence="4">CGMCC 1.12286</strain>
    </source>
</reference>
<sequence>MHERRKILELVAQGKLTPEQAELLLEALQDNAPPKTDSKIAWDKATAELKTLGSQMSSVVAQSMSELRRGLETNLNNLSFREHIAASYEHEFAPTVQSLRIESQNGRIRVQQWTQPHIRIYVQADVRADEQNRAKDILTQAVQISDTDHDANIRFLDRWEGTRIHGGRIDVYMPEQIENLELETKNGSIFIDHTRADSIELDTLNGTIHIQAAHARTLRTKTQNGEIHLYDTIADFTQQLHAESKNGAIKLRGLPTFTAVHGQAKTSIGTVHVKHAGYTAYYEQEHRKNACTFKPNDDTLFSEPVTSVYLETRNGNITVQ</sequence>
<gene>
    <name evidence="3" type="ORF">ACFSB2_23910</name>
</gene>
<accession>A0ABW4JNA9</accession>
<evidence type="ECO:0000259" key="2">
    <source>
        <dbReference type="Pfam" id="PF22746"/>
    </source>
</evidence>
<comment type="caution">
    <text evidence="3">The sequence shown here is derived from an EMBL/GenBank/DDBJ whole genome shotgun (WGS) entry which is preliminary data.</text>
</comment>
<evidence type="ECO:0000313" key="3">
    <source>
        <dbReference type="EMBL" id="MFD1677712.1"/>
    </source>
</evidence>
<dbReference type="Pfam" id="PF22746">
    <property type="entry name" value="SHOCT-like_DUF2089-C"/>
    <property type="match status" value="1"/>
</dbReference>
<dbReference type="RefSeq" id="WP_377945624.1">
    <property type="nucleotide sequence ID" value="NZ_JBHUCX010000099.1"/>
</dbReference>
<name>A0ABW4JNA9_9BACL</name>
<dbReference type="Pfam" id="PF13349">
    <property type="entry name" value="DUF4097"/>
    <property type="match status" value="1"/>
</dbReference>
<organism evidence="3 4">
    <name type="scientific">Alicyclobacillus fodiniaquatilis</name>
    <dbReference type="NCBI Taxonomy" id="1661150"/>
    <lineage>
        <taxon>Bacteria</taxon>
        <taxon>Bacillati</taxon>
        <taxon>Bacillota</taxon>
        <taxon>Bacilli</taxon>
        <taxon>Bacillales</taxon>
        <taxon>Alicyclobacillaceae</taxon>
        <taxon>Alicyclobacillus</taxon>
    </lineage>
</organism>